<evidence type="ECO:0000313" key="11">
    <source>
        <dbReference type="Proteomes" id="UP001359886"/>
    </source>
</evidence>
<keyword evidence="4 7" id="KW-0808">Transferase</keyword>
<dbReference type="RefSeq" id="WP_354696523.1">
    <property type="nucleotide sequence ID" value="NZ_JAZHOG010000012.1"/>
</dbReference>
<feature type="domain" description="Ribosomal RNA adenine methylase transferase N-terminal" evidence="9">
    <location>
        <begin position="19"/>
        <end position="190"/>
    </location>
</feature>
<comment type="function">
    <text evidence="7">Specifically dimethylates two adjacent adenosines (A1518 and A1519) in the loop of a conserved hairpin near the 3'-end of 16S rRNA in the 30S particle. May play a critical role in biogenesis of 30S subunits.</text>
</comment>
<accession>A0AAW9RG11</accession>
<comment type="similarity">
    <text evidence="7">Belongs to the class I-like SAM-binding methyltransferase superfamily. rRNA adenine N(6)-methyltransferase family. RsmA subfamily.</text>
</comment>
<dbReference type="InterPro" id="IPR011530">
    <property type="entry name" value="rRNA_adenine_dimethylase"/>
</dbReference>
<feature type="binding site" evidence="7 8">
    <location>
        <position position="85"/>
    </location>
    <ligand>
        <name>S-adenosyl-L-methionine</name>
        <dbReference type="ChEBI" id="CHEBI:59789"/>
    </ligand>
</feature>
<evidence type="ECO:0000259" key="9">
    <source>
        <dbReference type="SMART" id="SM00650"/>
    </source>
</evidence>
<feature type="binding site" evidence="7 8">
    <location>
        <position position="14"/>
    </location>
    <ligand>
        <name>S-adenosyl-L-methionine</name>
        <dbReference type="ChEBI" id="CHEBI:59789"/>
    </ligand>
</feature>
<dbReference type="GO" id="GO:0005829">
    <property type="term" value="C:cytosol"/>
    <property type="evidence" value="ECO:0007669"/>
    <property type="project" value="TreeGrafter"/>
</dbReference>
<proteinExistence type="inferred from homology"/>
<evidence type="ECO:0000256" key="3">
    <source>
        <dbReference type="ARBA" id="ARBA00022603"/>
    </source>
</evidence>
<keyword evidence="6 7" id="KW-0694">RNA-binding</keyword>
<dbReference type="EC" id="2.1.1.182" evidence="7"/>
<evidence type="ECO:0000313" key="10">
    <source>
        <dbReference type="EMBL" id="MEJ8569198.1"/>
    </source>
</evidence>
<comment type="subcellular location">
    <subcellularLocation>
        <location evidence="7">Cytoplasm</location>
    </subcellularLocation>
</comment>
<evidence type="ECO:0000256" key="2">
    <source>
        <dbReference type="ARBA" id="ARBA00022552"/>
    </source>
</evidence>
<dbReference type="Proteomes" id="UP001359886">
    <property type="component" value="Unassembled WGS sequence"/>
</dbReference>
<evidence type="ECO:0000256" key="4">
    <source>
        <dbReference type="ARBA" id="ARBA00022679"/>
    </source>
</evidence>
<dbReference type="PANTHER" id="PTHR11727:SF7">
    <property type="entry name" value="DIMETHYLADENOSINE TRANSFERASE-RELATED"/>
    <property type="match status" value="1"/>
</dbReference>
<protein>
    <recommendedName>
        <fullName evidence="7">Ribosomal RNA small subunit methyltransferase A</fullName>
        <ecNumber evidence="7">2.1.1.182</ecNumber>
    </recommendedName>
    <alternativeName>
        <fullName evidence="7">16S rRNA (adenine(1518)-N(6)/adenine(1519)-N(6))-dimethyltransferase</fullName>
    </alternativeName>
    <alternativeName>
        <fullName evidence="7">16S rRNA dimethyladenosine transferase</fullName>
    </alternativeName>
    <alternativeName>
        <fullName evidence="7">16S rRNA dimethylase</fullName>
    </alternativeName>
    <alternativeName>
        <fullName evidence="7">S-adenosylmethionine-6-N', N'-adenosyl(rRNA) dimethyltransferase</fullName>
    </alternativeName>
</protein>
<feature type="binding site" evidence="7 8">
    <location>
        <position position="12"/>
    </location>
    <ligand>
        <name>S-adenosyl-L-methionine</name>
        <dbReference type="ChEBI" id="CHEBI:59789"/>
    </ligand>
</feature>
<keyword evidence="1 7" id="KW-0963">Cytoplasm</keyword>
<dbReference type="PROSITE" id="PS51689">
    <property type="entry name" value="SAM_RNA_A_N6_MT"/>
    <property type="match status" value="1"/>
</dbReference>
<dbReference type="Gene3D" id="3.40.50.150">
    <property type="entry name" value="Vaccinia Virus protein VP39"/>
    <property type="match status" value="1"/>
</dbReference>
<evidence type="ECO:0000256" key="6">
    <source>
        <dbReference type="ARBA" id="ARBA00022884"/>
    </source>
</evidence>
<dbReference type="GO" id="GO:0052908">
    <property type="term" value="F:16S rRNA (adenine(1518)-N(6)/adenine(1519)-N(6))-dimethyltransferase activity"/>
    <property type="evidence" value="ECO:0007669"/>
    <property type="project" value="UniProtKB-EC"/>
</dbReference>
<dbReference type="GO" id="GO:0003723">
    <property type="term" value="F:RNA binding"/>
    <property type="evidence" value="ECO:0007669"/>
    <property type="project" value="UniProtKB-UniRule"/>
</dbReference>
<organism evidence="10 11">
    <name type="scientific">Elongatibacter sediminis</name>
    <dbReference type="NCBI Taxonomy" id="3119006"/>
    <lineage>
        <taxon>Bacteria</taxon>
        <taxon>Pseudomonadati</taxon>
        <taxon>Pseudomonadota</taxon>
        <taxon>Gammaproteobacteria</taxon>
        <taxon>Chromatiales</taxon>
        <taxon>Wenzhouxiangellaceae</taxon>
        <taxon>Elongatibacter</taxon>
    </lineage>
</organism>
<dbReference type="FunFam" id="1.10.8.100:FF:000001">
    <property type="entry name" value="Ribosomal RNA small subunit methyltransferase A"/>
    <property type="match status" value="1"/>
</dbReference>
<sequence>MKHRARKRFSQNFLKDPAVVARIAASIDAGPDQTVVEIGPGHGALTRPLLASGAALHLIEIDRDLAAELRTLLRDHPQAVLHEADALDMDFGTLAANGPLRVVGNLPYNISTPLLFHLLQWSEIITDMHFMLQREVVQRMAAGPGGRDRGRLSVMCQLQCRVTRLFDVPPEAFIPAPRVHSSVVRLEPHESPPVVLESRAAFGRVVSQAFSQRRKTLRNSLRQLLTSEQISAAGCDPGARPETLTLEQFAALSRRVDATVAG</sequence>
<dbReference type="CDD" id="cd02440">
    <property type="entry name" value="AdoMet_MTases"/>
    <property type="match status" value="1"/>
</dbReference>
<dbReference type="SMART" id="SM00650">
    <property type="entry name" value="rADc"/>
    <property type="match status" value="1"/>
</dbReference>
<dbReference type="EMBL" id="JAZHOG010000012">
    <property type="protein sequence ID" value="MEJ8569198.1"/>
    <property type="molecule type" value="Genomic_DNA"/>
</dbReference>
<evidence type="ECO:0000256" key="7">
    <source>
        <dbReference type="HAMAP-Rule" id="MF_00607"/>
    </source>
</evidence>
<dbReference type="InterPro" id="IPR001737">
    <property type="entry name" value="KsgA/Erm"/>
</dbReference>
<keyword evidence="2 7" id="KW-0698">rRNA processing</keyword>
<dbReference type="PANTHER" id="PTHR11727">
    <property type="entry name" value="DIMETHYLADENOSINE TRANSFERASE"/>
    <property type="match status" value="1"/>
</dbReference>
<dbReference type="SUPFAM" id="SSF53335">
    <property type="entry name" value="S-adenosyl-L-methionine-dependent methyltransferases"/>
    <property type="match status" value="1"/>
</dbReference>
<dbReference type="PROSITE" id="PS01131">
    <property type="entry name" value="RRNA_A_DIMETH"/>
    <property type="match status" value="1"/>
</dbReference>
<dbReference type="Gene3D" id="1.10.8.100">
    <property type="entry name" value="Ribosomal RNA adenine dimethylase-like, domain 2"/>
    <property type="match status" value="1"/>
</dbReference>
<dbReference type="NCBIfam" id="TIGR00755">
    <property type="entry name" value="ksgA"/>
    <property type="match status" value="1"/>
</dbReference>
<feature type="binding site" evidence="7 8">
    <location>
        <position position="39"/>
    </location>
    <ligand>
        <name>S-adenosyl-L-methionine</name>
        <dbReference type="ChEBI" id="CHEBI:59789"/>
    </ligand>
</feature>
<dbReference type="InterPro" id="IPR020598">
    <property type="entry name" value="rRNA_Ade_methylase_Trfase_N"/>
</dbReference>
<comment type="caution">
    <text evidence="10">The sequence shown here is derived from an EMBL/GenBank/DDBJ whole genome shotgun (WGS) entry which is preliminary data.</text>
</comment>
<keyword evidence="11" id="KW-1185">Reference proteome</keyword>
<gene>
    <name evidence="7 10" type="primary">rsmA</name>
    <name evidence="7" type="synonym">ksgA</name>
    <name evidence="10" type="ORF">V3330_16325</name>
</gene>
<reference evidence="10 11" key="1">
    <citation type="submission" date="2024-02" db="EMBL/GenBank/DDBJ databases">
        <title>A novel Wenzhouxiangellaceae bacterium, isolated from coastal sediments.</title>
        <authorList>
            <person name="Du Z.-J."/>
            <person name="Ye Y.-Q."/>
            <person name="Zhang X.-Y."/>
        </authorList>
    </citation>
    <scope>NUCLEOTIDE SEQUENCE [LARGE SCALE GENOMIC DNA]</scope>
    <source>
        <strain evidence="10 11">CH-27</strain>
    </source>
</reference>
<dbReference type="Pfam" id="PF00398">
    <property type="entry name" value="RrnaAD"/>
    <property type="match status" value="1"/>
</dbReference>
<evidence type="ECO:0000256" key="8">
    <source>
        <dbReference type="PROSITE-ProRule" id="PRU01026"/>
    </source>
</evidence>
<name>A0AAW9RG11_9GAMM</name>
<dbReference type="HAMAP" id="MF_00607">
    <property type="entry name" value="16SrRNA_methyltr_A"/>
    <property type="match status" value="1"/>
</dbReference>
<dbReference type="InterPro" id="IPR023165">
    <property type="entry name" value="rRNA_Ade_diMease-like_C"/>
</dbReference>
<dbReference type="InterPro" id="IPR029063">
    <property type="entry name" value="SAM-dependent_MTases_sf"/>
</dbReference>
<dbReference type="InterPro" id="IPR020596">
    <property type="entry name" value="rRNA_Ade_Mease_Trfase_CS"/>
</dbReference>
<feature type="binding site" evidence="7 8">
    <location>
        <position position="105"/>
    </location>
    <ligand>
        <name>S-adenosyl-L-methionine</name>
        <dbReference type="ChEBI" id="CHEBI:59789"/>
    </ligand>
</feature>
<evidence type="ECO:0000256" key="5">
    <source>
        <dbReference type="ARBA" id="ARBA00022691"/>
    </source>
</evidence>
<feature type="binding site" evidence="7 8">
    <location>
        <position position="60"/>
    </location>
    <ligand>
        <name>S-adenosyl-L-methionine</name>
        <dbReference type="ChEBI" id="CHEBI:59789"/>
    </ligand>
</feature>
<keyword evidence="3 7" id="KW-0489">Methyltransferase</keyword>
<keyword evidence="5 7" id="KW-0949">S-adenosyl-L-methionine</keyword>
<dbReference type="AlphaFoldDB" id="A0AAW9RG11"/>
<comment type="catalytic activity">
    <reaction evidence="7">
        <text>adenosine(1518)/adenosine(1519) in 16S rRNA + 4 S-adenosyl-L-methionine = N(6)-dimethyladenosine(1518)/N(6)-dimethyladenosine(1519) in 16S rRNA + 4 S-adenosyl-L-homocysteine + 4 H(+)</text>
        <dbReference type="Rhea" id="RHEA:19609"/>
        <dbReference type="Rhea" id="RHEA-COMP:10232"/>
        <dbReference type="Rhea" id="RHEA-COMP:10233"/>
        <dbReference type="ChEBI" id="CHEBI:15378"/>
        <dbReference type="ChEBI" id="CHEBI:57856"/>
        <dbReference type="ChEBI" id="CHEBI:59789"/>
        <dbReference type="ChEBI" id="CHEBI:74411"/>
        <dbReference type="ChEBI" id="CHEBI:74493"/>
        <dbReference type="EC" id="2.1.1.182"/>
    </reaction>
</comment>
<evidence type="ECO:0000256" key="1">
    <source>
        <dbReference type="ARBA" id="ARBA00022490"/>
    </source>
</evidence>